<evidence type="ECO:0000256" key="1">
    <source>
        <dbReference type="SAM" id="MobiDB-lite"/>
    </source>
</evidence>
<feature type="compositionally biased region" description="Basic and acidic residues" evidence="1">
    <location>
        <begin position="87"/>
        <end position="96"/>
    </location>
</feature>
<accession>A0A7S4ASK4</accession>
<keyword evidence="2" id="KW-0812">Transmembrane</keyword>
<dbReference type="EMBL" id="HBIX01027048">
    <property type="protein sequence ID" value="CAE0725617.1"/>
    <property type="molecule type" value="Transcribed_RNA"/>
</dbReference>
<feature type="transmembrane region" description="Helical" evidence="2">
    <location>
        <begin position="27"/>
        <end position="51"/>
    </location>
</feature>
<organism evidence="3">
    <name type="scientific">Pseudo-nitzschia australis</name>
    <dbReference type="NCBI Taxonomy" id="44445"/>
    <lineage>
        <taxon>Eukaryota</taxon>
        <taxon>Sar</taxon>
        <taxon>Stramenopiles</taxon>
        <taxon>Ochrophyta</taxon>
        <taxon>Bacillariophyta</taxon>
        <taxon>Bacillariophyceae</taxon>
        <taxon>Bacillariophycidae</taxon>
        <taxon>Bacillariales</taxon>
        <taxon>Bacillariaceae</taxon>
        <taxon>Pseudo-nitzschia</taxon>
    </lineage>
</organism>
<proteinExistence type="predicted"/>
<protein>
    <submittedName>
        <fullName evidence="3">Uncharacterized protein</fullName>
    </submittedName>
</protein>
<reference evidence="3" key="1">
    <citation type="submission" date="2021-01" db="EMBL/GenBank/DDBJ databases">
        <authorList>
            <person name="Corre E."/>
            <person name="Pelletier E."/>
            <person name="Niang G."/>
            <person name="Scheremetjew M."/>
            <person name="Finn R."/>
            <person name="Kale V."/>
            <person name="Holt S."/>
            <person name="Cochrane G."/>
            <person name="Meng A."/>
            <person name="Brown T."/>
            <person name="Cohen L."/>
        </authorList>
    </citation>
    <scope>NUCLEOTIDE SEQUENCE</scope>
    <source>
        <strain evidence="3">10249 10 AB</strain>
    </source>
</reference>
<feature type="compositionally biased region" description="Low complexity" evidence="1">
    <location>
        <begin position="97"/>
        <end position="112"/>
    </location>
</feature>
<keyword evidence="2" id="KW-1133">Transmembrane helix</keyword>
<gene>
    <name evidence="3" type="ORF">PAUS00366_LOCUS18374</name>
</gene>
<name>A0A7S4ASK4_9STRA</name>
<evidence type="ECO:0000313" key="3">
    <source>
        <dbReference type="EMBL" id="CAE0725617.1"/>
    </source>
</evidence>
<keyword evidence="2" id="KW-0472">Membrane</keyword>
<evidence type="ECO:0000256" key="2">
    <source>
        <dbReference type="SAM" id="Phobius"/>
    </source>
</evidence>
<dbReference type="AlphaFoldDB" id="A0A7S4ASK4"/>
<feature type="region of interest" description="Disordered" evidence="1">
    <location>
        <begin position="72"/>
        <end position="112"/>
    </location>
</feature>
<sequence>MVVASLPQRRSWPLSSRTTYTYIRRNGAAIVLISLLIVQLVWIEFAIAPVLTKTHGSNGSKILDSMQRSKKVAIGAQSNSNNNNHRNNKERAKDNPRNMNGNNNNNNNNASNNKKMKISIFYNLYIGNATDIPRIQQLMSEQLSMRDPLIHTPIYITTIGTTIDNDTLDSFVYGNKAKKNDVVRLGHYQKGNELLSLESLWGYCSKDENRQDAVVYLHSKGSHSNTMENTQLRLFLTAGALSQDCANGLLPLATTGESNVRQQQLRQQRQRCNVCSTRFSPIPHPHTSGNMWAARCDYVAQLYQPSKFQQRMRRFHPTGSTPACIGRQRWAAEHWVHTHPAVEPCDLYSSKDFLFNYEHLPNLTSVGDVRRVLYGEGSNINNNEHGNGNGNAESSSPVMKLQEAPRFDLESFSSTGICKDTGVSTLDMRLKEARVLYDFTADGTDAAEAGGTGGKHPERIYKIMPKTWWGWKFFDK</sequence>